<dbReference type="InterPro" id="IPR020556">
    <property type="entry name" value="Amidase_CS"/>
</dbReference>
<evidence type="ECO:0000259" key="6">
    <source>
        <dbReference type="Pfam" id="PF01425"/>
    </source>
</evidence>
<accession>A0A8H2VXJ3</accession>
<dbReference type="EC" id="3.5.1.4" evidence="3"/>
<evidence type="ECO:0000313" key="7">
    <source>
        <dbReference type="EMBL" id="CAD6445955.1"/>
    </source>
</evidence>
<comment type="catalytic activity">
    <reaction evidence="1">
        <text>a monocarboxylic acid amide + H2O = a monocarboxylate + NH4(+)</text>
        <dbReference type="Rhea" id="RHEA:12020"/>
        <dbReference type="ChEBI" id="CHEBI:15377"/>
        <dbReference type="ChEBI" id="CHEBI:28938"/>
        <dbReference type="ChEBI" id="CHEBI:35757"/>
        <dbReference type="ChEBI" id="CHEBI:83628"/>
        <dbReference type="EC" id="3.5.1.4"/>
    </reaction>
</comment>
<feature type="domain" description="Amidase" evidence="6">
    <location>
        <begin position="79"/>
        <end position="371"/>
    </location>
</feature>
<evidence type="ECO:0000256" key="5">
    <source>
        <dbReference type="PIRSR" id="PIRSR001221-1"/>
    </source>
</evidence>
<gene>
    <name evidence="7" type="ORF">SCLTRI_LOCUS5675</name>
</gene>
<evidence type="ECO:0000256" key="1">
    <source>
        <dbReference type="ARBA" id="ARBA00001311"/>
    </source>
</evidence>
<dbReference type="Gene3D" id="3.90.1300.10">
    <property type="entry name" value="Amidase signature (AS) domain"/>
    <property type="match status" value="1"/>
</dbReference>
<evidence type="ECO:0000256" key="4">
    <source>
        <dbReference type="ARBA" id="ARBA00022801"/>
    </source>
</evidence>
<dbReference type="PIRSF" id="PIRSF001221">
    <property type="entry name" value="Amidase_fungi"/>
    <property type="match status" value="1"/>
</dbReference>
<dbReference type="PROSITE" id="PS00571">
    <property type="entry name" value="AMIDASES"/>
    <property type="match status" value="1"/>
</dbReference>
<evidence type="ECO:0000256" key="2">
    <source>
        <dbReference type="ARBA" id="ARBA00009199"/>
    </source>
</evidence>
<protein>
    <recommendedName>
        <fullName evidence="3">amidase</fullName>
        <ecNumber evidence="3">3.5.1.4</ecNumber>
    </recommendedName>
</protein>
<feature type="active site" description="Charge relay system" evidence="5">
    <location>
        <position position="218"/>
    </location>
</feature>
<dbReference type="AlphaFoldDB" id="A0A8H2VXJ3"/>
<dbReference type="OrthoDB" id="6428749at2759"/>
<dbReference type="GO" id="GO:0004040">
    <property type="term" value="F:amidase activity"/>
    <property type="evidence" value="ECO:0007669"/>
    <property type="project" value="UniProtKB-EC"/>
</dbReference>
<feature type="active site" description="Charge relay system" evidence="5">
    <location>
        <position position="134"/>
    </location>
</feature>
<comment type="caution">
    <text evidence="7">The sequence shown here is derived from an EMBL/GenBank/DDBJ whole genome shotgun (WGS) entry which is preliminary data.</text>
</comment>
<feature type="domain" description="Amidase" evidence="6">
    <location>
        <begin position="407"/>
        <end position="497"/>
    </location>
</feature>
<dbReference type="InterPro" id="IPR036928">
    <property type="entry name" value="AS_sf"/>
</dbReference>
<evidence type="ECO:0000313" key="8">
    <source>
        <dbReference type="Proteomes" id="UP000624404"/>
    </source>
</evidence>
<sequence length="510" mass="55860">MSHSWGTLAAERTTFIMKEIPFDWRLSPNDLSNARIQRSITGPFICKYLDRFEREYLNHDTISILRRIWNGEWTAVQCVRASCKISCIAHQINPCLLNIMIPEALEKARKLDESFKGGRGSVKGFLHGLPISVKDQFHVKGSDTTMGYVGWIGTFEGDGDDTKVGAVESQVISDLEGQGAVVFCKTSLPQTVLYDETINNIIGQTLNPVNRLLSCGGSSGGEAALISTGGSSLGMGTDIAGSVRVPAAFCGIYGIKPSHNRFSYRGVANTNPGQTLIPSSVGFLSRSLEGLELVMSSLLSTSPWLRDPAVVPIPWREDDRLKARKKLKFGIFWWDGMIQPHPPVTRALEMVVNTLEYAGHEVVDWCPPSHSIPERLHASSYNERGWFSPYTAAVSIIGTADSNGNMVDAVLMPAAPHAAVIPGKWVHLAYTEVLNLLDYTALVIPVTHADKHMDELHAYVPVSEKDSRNWTAYDAEIYHGAPVGIQIVGRVCEEEKIIGVAEVVEGALGM</sequence>
<keyword evidence="4" id="KW-0378">Hydrolase</keyword>
<keyword evidence="8" id="KW-1185">Reference proteome</keyword>
<dbReference type="PANTHER" id="PTHR46072">
    <property type="entry name" value="AMIDASE-RELATED-RELATED"/>
    <property type="match status" value="1"/>
</dbReference>
<reference evidence="7" key="1">
    <citation type="submission" date="2020-10" db="EMBL/GenBank/DDBJ databases">
        <authorList>
            <person name="Kusch S."/>
        </authorList>
    </citation>
    <scope>NUCLEOTIDE SEQUENCE</scope>
    <source>
        <strain evidence="7">SwB9</strain>
    </source>
</reference>
<evidence type="ECO:0000256" key="3">
    <source>
        <dbReference type="ARBA" id="ARBA00012922"/>
    </source>
</evidence>
<name>A0A8H2VXJ3_9HELO</name>
<comment type="similarity">
    <text evidence="2">Belongs to the amidase family.</text>
</comment>
<dbReference type="EMBL" id="CAJHIA010000017">
    <property type="protein sequence ID" value="CAD6445955.1"/>
    <property type="molecule type" value="Genomic_DNA"/>
</dbReference>
<dbReference type="InterPro" id="IPR023631">
    <property type="entry name" value="Amidase_dom"/>
</dbReference>
<dbReference type="Proteomes" id="UP000624404">
    <property type="component" value="Unassembled WGS sequence"/>
</dbReference>
<dbReference type="PANTHER" id="PTHR46072:SF8">
    <property type="entry name" value="AMIDASE DOMAIN-CONTAINING PROTEIN"/>
    <property type="match status" value="1"/>
</dbReference>
<proteinExistence type="inferred from homology"/>
<feature type="active site" description="Acyl-ester intermediate" evidence="5">
    <location>
        <position position="242"/>
    </location>
</feature>
<dbReference type="SUPFAM" id="SSF75304">
    <property type="entry name" value="Amidase signature (AS) enzymes"/>
    <property type="match status" value="1"/>
</dbReference>
<organism evidence="7 8">
    <name type="scientific">Sclerotinia trifoliorum</name>
    <dbReference type="NCBI Taxonomy" id="28548"/>
    <lineage>
        <taxon>Eukaryota</taxon>
        <taxon>Fungi</taxon>
        <taxon>Dikarya</taxon>
        <taxon>Ascomycota</taxon>
        <taxon>Pezizomycotina</taxon>
        <taxon>Leotiomycetes</taxon>
        <taxon>Helotiales</taxon>
        <taxon>Sclerotiniaceae</taxon>
        <taxon>Sclerotinia</taxon>
    </lineage>
</organism>
<dbReference type="Pfam" id="PF01425">
    <property type="entry name" value="Amidase"/>
    <property type="match status" value="2"/>
</dbReference>